<dbReference type="GO" id="GO:0006952">
    <property type="term" value="P:defense response"/>
    <property type="evidence" value="ECO:0007669"/>
    <property type="project" value="UniProtKB-KW"/>
</dbReference>
<evidence type="ECO:0000313" key="2">
    <source>
        <dbReference type="EMBL" id="GMN69494.1"/>
    </source>
</evidence>
<dbReference type="AlphaFoldDB" id="A0AA88EIS2"/>
<evidence type="ECO:0000256" key="1">
    <source>
        <dbReference type="ARBA" id="ARBA00022821"/>
    </source>
</evidence>
<keyword evidence="3" id="KW-1185">Reference proteome</keyword>
<sequence length="485" mass="54304">MLEDLGKGGFQHLISLEKLSIENCEDLQYLFENELPTSLTSLRLCKLPKVEDLGKGGLQHLISLKKLSIVKCENLQCLSENGLPTSLTYLCLEELPKLEDIGKGGLQHLISLKQLGIGKCEKLNLRCLSEYGGLKNLILLKDLAIIDSEKLLGLLEEGLPPSLTSLWINGFQNLRDLNRMGFQHLISLGRLTIRNCGNLQCLPEQGLPSSLFSLDIFECPLLNPRCQKGTGSDWLKVPVPTNYSRNLLPRFESQVDFPINSYLSLPIRPCDFDSLDSLLILCWNLSEKTCLYRTFEMLILSFGLFVDDGGFWLLTLLMLPLLQKSTMPLTMDVKYGLAFYHSSTASCNVGSAASLLMAVLPGIVISMVNPISGNLHSSTSSAAAEQGKISHKRPHKHGSWTLDLDPPDHTISCGMRTKFYTRMFSNHHLPRLRIPQWRRLVCFASKPCHGFLLVQTNFQNNLMWNHVTLAIDANARKGSFFFANL</sequence>
<dbReference type="PANTHER" id="PTHR36766:SF40">
    <property type="entry name" value="DISEASE RESISTANCE PROTEIN RGA3"/>
    <property type="match status" value="1"/>
</dbReference>
<accession>A0AA88EIS2</accession>
<dbReference type="PANTHER" id="PTHR36766">
    <property type="entry name" value="PLANT BROAD-SPECTRUM MILDEW RESISTANCE PROTEIN RPW8"/>
    <property type="match status" value="1"/>
</dbReference>
<keyword evidence="1" id="KW-0611">Plant defense</keyword>
<comment type="caution">
    <text evidence="2">The sequence shown here is derived from an EMBL/GenBank/DDBJ whole genome shotgun (WGS) entry which is preliminary data.</text>
</comment>
<dbReference type="EMBL" id="BTGU01000859">
    <property type="protein sequence ID" value="GMN69494.1"/>
    <property type="molecule type" value="Genomic_DNA"/>
</dbReference>
<gene>
    <name evidence="2" type="ORF">TIFTF001_038543</name>
</gene>
<evidence type="ECO:0000313" key="3">
    <source>
        <dbReference type="Proteomes" id="UP001187192"/>
    </source>
</evidence>
<dbReference type="Gene3D" id="3.80.10.10">
    <property type="entry name" value="Ribonuclease Inhibitor"/>
    <property type="match status" value="2"/>
</dbReference>
<dbReference type="SUPFAM" id="SSF52058">
    <property type="entry name" value="L domain-like"/>
    <property type="match status" value="1"/>
</dbReference>
<name>A0AA88EIS2_FICCA</name>
<proteinExistence type="predicted"/>
<dbReference type="Proteomes" id="UP001187192">
    <property type="component" value="Unassembled WGS sequence"/>
</dbReference>
<organism evidence="2 3">
    <name type="scientific">Ficus carica</name>
    <name type="common">Common fig</name>
    <dbReference type="NCBI Taxonomy" id="3494"/>
    <lineage>
        <taxon>Eukaryota</taxon>
        <taxon>Viridiplantae</taxon>
        <taxon>Streptophyta</taxon>
        <taxon>Embryophyta</taxon>
        <taxon>Tracheophyta</taxon>
        <taxon>Spermatophyta</taxon>
        <taxon>Magnoliopsida</taxon>
        <taxon>eudicotyledons</taxon>
        <taxon>Gunneridae</taxon>
        <taxon>Pentapetalae</taxon>
        <taxon>rosids</taxon>
        <taxon>fabids</taxon>
        <taxon>Rosales</taxon>
        <taxon>Moraceae</taxon>
        <taxon>Ficeae</taxon>
        <taxon>Ficus</taxon>
    </lineage>
</organism>
<dbReference type="InterPro" id="IPR032675">
    <property type="entry name" value="LRR_dom_sf"/>
</dbReference>
<protein>
    <submittedName>
        <fullName evidence="2">Uncharacterized protein</fullName>
    </submittedName>
</protein>
<reference evidence="2" key="1">
    <citation type="submission" date="2023-07" db="EMBL/GenBank/DDBJ databases">
        <title>draft genome sequence of fig (Ficus carica).</title>
        <authorList>
            <person name="Takahashi T."/>
            <person name="Nishimura K."/>
        </authorList>
    </citation>
    <scope>NUCLEOTIDE SEQUENCE</scope>
</reference>